<keyword evidence="1" id="KW-0677">Repeat</keyword>
<gene>
    <name evidence="4" type="ORF">FSP39_013014</name>
</gene>
<keyword evidence="2" id="KW-0040">ANK repeat</keyword>
<feature type="region of interest" description="Disordered" evidence="3">
    <location>
        <begin position="1"/>
        <end position="63"/>
    </location>
</feature>
<reference evidence="4" key="1">
    <citation type="submission" date="2019-08" db="EMBL/GenBank/DDBJ databases">
        <title>The improved chromosome-level genome for the pearl oyster Pinctada fucata martensii using PacBio sequencing and Hi-C.</title>
        <authorList>
            <person name="Zheng Z."/>
        </authorList>
    </citation>
    <scope>NUCLEOTIDE SEQUENCE</scope>
    <source>
        <strain evidence="4">ZZ-2019</strain>
        <tissue evidence="4">Adductor muscle</tissue>
    </source>
</reference>
<dbReference type="EMBL" id="VSWD01000007">
    <property type="protein sequence ID" value="KAK3097767.1"/>
    <property type="molecule type" value="Genomic_DNA"/>
</dbReference>
<protein>
    <submittedName>
        <fullName evidence="4">Uncharacterized protein</fullName>
    </submittedName>
</protein>
<evidence type="ECO:0000256" key="1">
    <source>
        <dbReference type="ARBA" id="ARBA00022737"/>
    </source>
</evidence>
<dbReference type="PANTHER" id="PTHR24198:SF165">
    <property type="entry name" value="ANKYRIN REPEAT-CONTAINING PROTEIN-RELATED"/>
    <property type="match status" value="1"/>
</dbReference>
<evidence type="ECO:0000256" key="3">
    <source>
        <dbReference type="SAM" id="MobiDB-lite"/>
    </source>
</evidence>
<organism evidence="4 5">
    <name type="scientific">Pinctada imbricata</name>
    <name type="common">Atlantic pearl-oyster</name>
    <name type="synonym">Pinctada martensii</name>
    <dbReference type="NCBI Taxonomy" id="66713"/>
    <lineage>
        <taxon>Eukaryota</taxon>
        <taxon>Metazoa</taxon>
        <taxon>Spiralia</taxon>
        <taxon>Lophotrochozoa</taxon>
        <taxon>Mollusca</taxon>
        <taxon>Bivalvia</taxon>
        <taxon>Autobranchia</taxon>
        <taxon>Pteriomorphia</taxon>
        <taxon>Pterioida</taxon>
        <taxon>Pterioidea</taxon>
        <taxon>Pteriidae</taxon>
        <taxon>Pinctada</taxon>
    </lineage>
</organism>
<dbReference type="Gene3D" id="1.25.40.20">
    <property type="entry name" value="Ankyrin repeat-containing domain"/>
    <property type="match status" value="1"/>
</dbReference>
<accession>A0AA89C0R1</accession>
<comment type="caution">
    <text evidence="4">The sequence shown here is derived from an EMBL/GenBank/DDBJ whole genome shotgun (WGS) entry which is preliminary data.</text>
</comment>
<dbReference type="SMART" id="SM00248">
    <property type="entry name" value="ANK"/>
    <property type="match status" value="4"/>
</dbReference>
<dbReference type="AlphaFoldDB" id="A0AA89C0R1"/>
<proteinExistence type="predicted"/>
<sequence length="367" mass="41716">MIPKEGGDLQQDSVAAPTATHQTLQVKTQRRHTQQETRNNKGDIKHRTLKTTHKPTRPMGNRSRLGTAISHIIEYGEIKFKMNTITEEEFDSEFVATRLFSAIRDQDLRSVKMCIKARDNVNVRCRKTGMTYVHLTVKTALPISEVKYVPIIHQLSNADIDLNAKDKNGTTALYLSIERQLLEVMAALLRCGAHFQPNAEEEVFSCLRGPFVYEILNRYKSFSPGYWDALRDGKAFRVNVLVKSWCRINISRHGITLIEYAKQKNASEKVVRQLIDNEATIEFAHATIAGDCEKMRHLLLHYPVDLSTTDLSHRENFFEPYSPLTLQGAAIKYGHKDALSILKEAEVNRQSQTEKDTVKSSVICSIS</sequence>
<evidence type="ECO:0000256" key="2">
    <source>
        <dbReference type="ARBA" id="ARBA00023043"/>
    </source>
</evidence>
<dbReference type="Proteomes" id="UP001186944">
    <property type="component" value="Unassembled WGS sequence"/>
</dbReference>
<feature type="compositionally biased region" description="Basic and acidic residues" evidence="3">
    <location>
        <begin position="33"/>
        <end position="46"/>
    </location>
</feature>
<name>A0AA89C0R1_PINIB</name>
<dbReference type="InterPro" id="IPR036770">
    <property type="entry name" value="Ankyrin_rpt-contain_sf"/>
</dbReference>
<keyword evidence="5" id="KW-1185">Reference proteome</keyword>
<evidence type="ECO:0000313" key="4">
    <source>
        <dbReference type="EMBL" id="KAK3097767.1"/>
    </source>
</evidence>
<feature type="compositionally biased region" description="Basic residues" evidence="3">
    <location>
        <begin position="47"/>
        <end position="56"/>
    </location>
</feature>
<dbReference type="InterPro" id="IPR002110">
    <property type="entry name" value="Ankyrin_rpt"/>
</dbReference>
<evidence type="ECO:0000313" key="5">
    <source>
        <dbReference type="Proteomes" id="UP001186944"/>
    </source>
</evidence>
<dbReference type="SUPFAM" id="SSF48403">
    <property type="entry name" value="Ankyrin repeat"/>
    <property type="match status" value="1"/>
</dbReference>
<dbReference type="PANTHER" id="PTHR24198">
    <property type="entry name" value="ANKYRIN REPEAT AND PROTEIN KINASE DOMAIN-CONTAINING PROTEIN"/>
    <property type="match status" value="1"/>
</dbReference>